<keyword evidence="7 11" id="KW-0378">Hydrolase</keyword>
<evidence type="ECO:0000256" key="9">
    <source>
        <dbReference type="ARBA" id="ARBA00022989"/>
    </source>
</evidence>
<dbReference type="GO" id="GO:0016020">
    <property type="term" value="C:membrane"/>
    <property type="evidence" value="ECO:0007669"/>
    <property type="project" value="UniProtKB-SubCell"/>
</dbReference>
<dbReference type="SUPFAM" id="SSF144091">
    <property type="entry name" value="Rhomboid-like"/>
    <property type="match status" value="1"/>
</dbReference>
<dbReference type="InterPro" id="IPR035952">
    <property type="entry name" value="Rhomboid-like_sf"/>
</dbReference>
<protein>
    <recommendedName>
        <fullName evidence="4">rhomboid protease</fullName>
        <ecNumber evidence="4">3.4.21.105</ecNumber>
    </recommendedName>
</protein>
<dbReference type="InterPro" id="IPR022764">
    <property type="entry name" value="Peptidase_S54_rhomboid_dom"/>
</dbReference>
<evidence type="ECO:0000256" key="1">
    <source>
        <dbReference type="ARBA" id="ARBA00000156"/>
    </source>
</evidence>
<evidence type="ECO:0000256" key="10">
    <source>
        <dbReference type="ARBA" id="ARBA00023136"/>
    </source>
</evidence>
<feature type="domain" description="Peptidase S54 rhomboid" evidence="13">
    <location>
        <begin position="228"/>
        <end position="374"/>
    </location>
</feature>
<dbReference type="PANTHER" id="PTHR22936">
    <property type="entry name" value="RHOMBOID-RELATED"/>
    <property type="match status" value="1"/>
</dbReference>
<evidence type="ECO:0000256" key="5">
    <source>
        <dbReference type="ARBA" id="ARBA00022670"/>
    </source>
</evidence>
<evidence type="ECO:0000256" key="12">
    <source>
        <dbReference type="SAM" id="MobiDB-lite"/>
    </source>
</evidence>
<comment type="subcellular location">
    <subcellularLocation>
        <location evidence="2 11">Membrane</location>
        <topology evidence="2 11">Multi-pass membrane protein</topology>
    </subcellularLocation>
</comment>
<sequence>MTSRTDYWKDEARESQFSDKAFSEEGEVDGKDQVGVLHPTPASSYGYQSGDTMEDYDDDDRDERAAAAKRSQMTKHQNISEIIANLGRMDEMDDLHPALKHRLRDFRFAQQKRREKYGDDRPWGILGLYDHLAGIRIDLEWAEDAAWRRQHSEPYLSWTDFEQERAKGYNRPFFTFFVLILCTIMLVVSIAVNGWKLEPLSVNPMVGPSAETLLKLGAKQSSLIVNEGEWWRLFTPMVLHAGIIHYALNMLALYFVGSAIEQSHGFVNAAVGFVIAGVGGTILSAIFLPQYISVGASGGIFGFIGMCISDIIVNWSLLFIDTGSNNDNGVKNVMVLFWLVVDIVLNCLIGMTPFVDNFTHLGGMVYGFLCGLSTIERLEAGFFGLRSGTWNKIQHGCVRFGGLVLSVICIMVTVVVLVESEGGRTTPCSGCRYVSCVPFPPWSQDKWWYCDDCNIVTADALRSDNSEVYEFLDLTCPNGVIERINITDDELSDRNVVRQHLPAYCRSTCESVYNTDRL</sequence>
<evidence type="ECO:0000256" key="3">
    <source>
        <dbReference type="ARBA" id="ARBA00009045"/>
    </source>
</evidence>
<evidence type="ECO:0000256" key="8">
    <source>
        <dbReference type="ARBA" id="ARBA00022825"/>
    </source>
</evidence>
<feature type="transmembrane region" description="Helical" evidence="11">
    <location>
        <begin position="396"/>
        <end position="418"/>
    </location>
</feature>
<accession>A0A7S1YHZ9</accession>
<feature type="transmembrane region" description="Helical" evidence="11">
    <location>
        <begin position="173"/>
        <end position="195"/>
    </location>
</feature>
<dbReference type="Pfam" id="PF01694">
    <property type="entry name" value="Rhomboid"/>
    <property type="match status" value="1"/>
</dbReference>
<comment type="function">
    <text evidence="11">Serine protease involved in intramembrane proteolysis.</text>
</comment>
<dbReference type="GO" id="GO:0006508">
    <property type="term" value="P:proteolysis"/>
    <property type="evidence" value="ECO:0007669"/>
    <property type="project" value="UniProtKB-KW"/>
</dbReference>
<feature type="transmembrane region" description="Helical" evidence="11">
    <location>
        <begin position="300"/>
        <end position="320"/>
    </location>
</feature>
<name>A0A7S1YHZ9_9STRA</name>
<dbReference type="Gene3D" id="1.20.1540.10">
    <property type="entry name" value="Rhomboid-like"/>
    <property type="match status" value="1"/>
</dbReference>
<keyword evidence="9 11" id="KW-1133">Transmembrane helix</keyword>
<keyword evidence="8 11" id="KW-0720">Serine protease</keyword>
<evidence type="ECO:0000256" key="2">
    <source>
        <dbReference type="ARBA" id="ARBA00004141"/>
    </source>
</evidence>
<feature type="transmembrane region" description="Helical" evidence="11">
    <location>
        <begin position="332"/>
        <end position="352"/>
    </location>
</feature>
<dbReference type="AlphaFoldDB" id="A0A7S1YHZ9"/>
<comment type="similarity">
    <text evidence="3 11">Belongs to the peptidase S54 family.</text>
</comment>
<evidence type="ECO:0000259" key="13">
    <source>
        <dbReference type="Pfam" id="PF01694"/>
    </source>
</evidence>
<proteinExistence type="inferred from homology"/>
<dbReference type="InterPro" id="IPR002610">
    <property type="entry name" value="Peptidase_S54_rhomboid-like"/>
</dbReference>
<organism evidence="14">
    <name type="scientific">Grammatophora oceanica</name>
    <dbReference type="NCBI Taxonomy" id="210454"/>
    <lineage>
        <taxon>Eukaryota</taxon>
        <taxon>Sar</taxon>
        <taxon>Stramenopiles</taxon>
        <taxon>Ochrophyta</taxon>
        <taxon>Bacillariophyta</taxon>
        <taxon>Fragilariophyceae</taxon>
        <taxon>Fragilariophycidae</taxon>
        <taxon>Rhabdonematales</taxon>
        <taxon>Grammatophoraceae</taxon>
        <taxon>Grammatophora</taxon>
    </lineage>
</organism>
<feature type="transmembrane region" description="Helical" evidence="11">
    <location>
        <begin position="237"/>
        <end position="257"/>
    </location>
</feature>
<feature type="compositionally biased region" description="Acidic residues" evidence="12">
    <location>
        <begin position="52"/>
        <end position="61"/>
    </location>
</feature>
<keyword evidence="6 11" id="KW-0812">Transmembrane</keyword>
<feature type="compositionally biased region" description="Basic and acidic residues" evidence="12">
    <location>
        <begin position="1"/>
        <end position="32"/>
    </location>
</feature>
<feature type="transmembrane region" description="Helical" evidence="11">
    <location>
        <begin position="269"/>
        <end position="288"/>
    </location>
</feature>
<dbReference type="EMBL" id="HBGK01046969">
    <property type="protein sequence ID" value="CAD9306670.1"/>
    <property type="molecule type" value="Transcribed_RNA"/>
</dbReference>
<dbReference type="EC" id="3.4.21.105" evidence="4"/>
<evidence type="ECO:0000256" key="11">
    <source>
        <dbReference type="RuleBase" id="RU362115"/>
    </source>
</evidence>
<comment type="catalytic activity">
    <reaction evidence="1 11">
        <text>Cleaves type-1 transmembrane domains using a catalytic dyad composed of serine and histidine that are contributed by different transmembrane domains.</text>
        <dbReference type="EC" id="3.4.21.105"/>
    </reaction>
</comment>
<evidence type="ECO:0000313" key="14">
    <source>
        <dbReference type="EMBL" id="CAD9306670.1"/>
    </source>
</evidence>
<dbReference type="PANTHER" id="PTHR22936:SF69">
    <property type="entry name" value="RHOMBOID-LIKE PROTEIN"/>
    <property type="match status" value="1"/>
</dbReference>
<feature type="region of interest" description="Disordered" evidence="12">
    <location>
        <begin position="1"/>
        <end position="63"/>
    </location>
</feature>
<evidence type="ECO:0000256" key="7">
    <source>
        <dbReference type="ARBA" id="ARBA00022801"/>
    </source>
</evidence>
<dbReference type="GO" id="GO:0004252">
    <property type="term" value="F:serine-type endopeptidase activity"/>
    <property type="evidence" value="ECO:0007669"/>
    <property type="project" value="InterPro"/>
</dbReference>
<keyword evidence="5 11" id="KW-0645">Protease</keyword>
<reference evidence="14" key="1">
    <citation type="submission" date="2021-01" db="EMBL/GenBank/DDBJ databases">
        <authorList>
            <person name="Corre E."/>
            <person name="Pelletier E."/>
            <person name="Niang G."/>
            <person name="Scheremetjew M."/>
            <person name="Finn R."/>
            <person name="Kale V."/>
            <person name="Holt S."/>
            <person name="Cochrane G."/>
            <person name="Meng A."/>
            <person name="Brown T."/>
            <person name="Cohen L."/>
        </authorList>
    </citation>
    <scope>NUCLEOTIDE SEQUENCE</scope>
    <source>
        <strain evidence="14">CCMP 410</strain>
    </source>
</reference>
<evidence type="ECO:0000256" key="6">
    <source>
        <dbReference type="ARBA" id="ARBA00022692"/>
    </source>
</evidence>
<evidence type="ECO:0000256" key="4">
    <source>
        <dbReference type="ARBA" id="ARBA00013039"/>
    </source>
</evidence>
<keyword evidence="10 11" id="KW-0472">Membrane</keyword>
<feature type="compositionally biased region" description="Polar residues" evidence="12">
    <location>
        <begin position="41"/>
        <end position="51"/>
    </location>
</feature>
<gene>
    <name evidence="14" type="ORF">GOCE00092_LOCUS24669</name>
</gene>
<comment type="caution">
    <text evidence="11">Lacks conserved residue(s) required for the propagation of feature annotation.</text>
</comment>